<dbReference type="GO" id="GO:0006457">
    <property type="term" value="P:protein folding"/>
    <property type="evidence" value="ECO:0007669"/>
    <property type="project" value="TreeGrafter"/>
</dbReference>
<evidence type="ECO:0000259" key="7">
    <source>
        <dbReference type="PROSITE" id="PS51203"/>
    </source>
</evidence>
<dbReference type="PANTHER" id="PTHR12356">
    <property type="entry name" value="NUCLEAR MOVEMENT PROTEIN NUDC"/>
    <property type="match status" value="1"/>
</dbReference>
<name>A0A7R8UM58_HERIL</name>
<keyword evidence="5" id="KW-0597">Phosphoprotein</keyword>
<reference evidence="8 9" key="1">
    <citation type="submission" date="2020-11" db="EMBL/GenBank/DDBJ databases">
        <authorList>
            <person name="Wallbank WR R."/>
            <person name="Pardo Diaz C."/>
            <person name="Kozak K."/>
            <person name="Martin S."/>
            <person name="Jiggins C."/>
            <person name="Moest M."/>
            <person name="Warren A I."/>
            <person name="Generalovic N T."/>
            <person name="Byers J.R.P. K."/>
            <person name="Montejo-Kovacevich G."/>
            <person name="Yen C E."/>
        </authorList>
    </citation>
    <scope>NUCLEOTIDE SEQUENCE [LARGE SCALE GENOMIC DNA]</scope>
</reference>
<evidence type="ECO:0000256" key="2">
    <source>
        <dbReference type="ARBA" id="ARBA00010513"/>
    </source>
</evidence>
<protein>
    <recommendedName>
        <fullName evidence="3">Nuclear migration protein nudC</fullName>
    </recommendedName>
    <alternativeName>
        <fullName evidence="6">Nuclear distribution protein C homolog</fullName>
    </alternativeName>
</protein>
<dbReference type="GO" id="GO:0005737">
    <property type="term" value="C:cytoplasm"/>
    <property type="evidence" value="ECO:0007669"/>
    <property type="project" value="UniProtKB-SubCell"/>
</dbReference>
<dbReference type="OrthoDB" id="515366at2759"/>
<accession>A0A7R8UM58</accession>
<dbReference type="Pfam" id="PF14050">
    <property type="entry name" value="Nudc_N"/>
    <property type="match status" value="1"/>
</dbReference>
<evidence type="ECO:0000256" key="4">
    <source>
        <dbReference type="ARBA" id="ARBA00022490"/>
    </source>
</evidence>
<dbReference type="Proteomes" id="UP000594454">
    <property type="component" value="Chromosome 2"/>
</dbReference>
<dbReference type="InParanoid" id="A0A7R8UM58"/>
<proteinExistence type="inferred from homology"/>
<feature type="domain" description="CS" evidence="7">
    <location>
        <begin position="156"/>
        <end position="246"/>
    </location>
</feature>
<dbReference type="InterPro" id="IPR025934">
    <property type="entry name" value="NudC_N_dom"/>
</dbReference>
<dbReference type="FunCoup" id="A0A7R8UM58">
    <property type="interactions" value="1083"/>
</dbReference>
<dbReference type="Pfam" id="PF04969">
    <property type="entry name" value="CS"/>
    <property type="match status" value="1"/>
</dbReference>
<dbReference type="Gene3D" id="2.60.40.790">
    <property type="match status" value="1"/>
</dbReference>
<dbReference type="PANTHER" id="PTHR12356:SF3">
    <property type="entry name" value="NUCLEAR MIGRATION PROTEIN NUDC"/>
    <property type="match status" value="1"/>
</dbReference>
<dbReference type="PROSITE" id="PS51203">
    <property type="entry name" value="CS"/>
    <property type="match status" value="1"/>
</dbReference>
<keyword evidence="9" id="KW-1185">Reference proteome</keyword>
<evidence type="ECO:0000256" key="6">
    <source>
        <dbReference type="ARBA" id="ARBA00030427"/>
    </source>
</evidence>
<dbReference type="SUPFAM" id="SSF49764">
    <property type="entry name" value="HSP20-like chaperones"/>
    <property type="match status" value="1"/>
</dbReference>
<evidence type="ECO:0000256" key="1">
    <source>
        <dbReference type="ARBA" id="ARBA00004496"/>
    </source>
</evidence>
<comment type="similarity">
    <text evidence="2">Belongs to the nudC family.</text>
</comment>
<dbReference type="EMBL" id="LR899010">
    <property type="protein sequence ID" value="CAD7083375.1"/>
    <property type="molecule type" value="Genomic_DNA"/>
</dbReference>
<dbReference type="AlphaFoldDB" id="A0A7R8UM58"/>
<dbReference type="OMA" id="EINIEMP"/>
<evidence type="ECO:0000256" key="3">
    <source>
        <dbReference type="ARBA" id="ARBA00017641"/>
    </source>
</evidence>
<keyword evidence="4" id="KW-0963">Cytoplasm</keyword>
<evidence type="ECO:0000313" key="9">
    <source>
        <dbReference type="Proteomes" id="UP000594454"/>
    </source>
</evidence>
<dbReference type="InterPro" id="IPR008978">
    <property type="entry name" value="HSP20-like_chaperone"/>
</dbReference>
<dbReference type="GO" id="GO:0051082">
    <property type="term" value="F:unfolded protein binding"/>
    <property type="evidence" value="ECO:0007669"/>
    <property type="project" value="TreeGrafter"/>
</dbReference>
<sequence>MEIEDFKYDTVFMEALQEKKTIVGFLELVFNFLARRTDFYYEAKNESEGLGFPPGVKEKIVQQVLFNCDPKHVTAISRIPEQHGEVAKRGNSPPSLACSPVEEAEIVTSPCEVAVETVVETTPFQFPPQSASEIKANNKPKPAILGFQQNEYYNGACYDNYCWSQTITEIEVYVLLPEHISSSKQLNIKIESDYVSIEDKVKPETEILKGKLSLKCRSSSAVWSISNRKLQITLDKLKEVWWDRFLDTEPKLNLSKMDCSRPLEELPEESQAAIEKIRWDQQQKALGLPTSEDLKNRELLKKAWDAEGSPFKGTAFDPSLVKFN</sequence>
<gene>
    <name evidence="8" type="ORF">HERILL_LOCUS6340</name>
</gene>
<organism evidence="8 9">
    <name type="scientific">Hermetia illucens</name>
    <name type="common">Black soldier fly</name>
    <dbReference type="NCBI Taxonomy" id="343691"/>
    <lineage>
        <taxon>Eukaryota</taxon>
        <taxon>Metazoa</taxon>
        <taxon>Ecdysozoa</taxon>
        <taxon>Arthropoda</taxon>
        <taxon>Hexapoda</taxon>
        <taxon>Insecta</taxon>
        <taxon>Pterygota</taxon>
        <taxon>Neoptera</taxon>
        <taxon>Endopterygota</taxon>
        <taxon>Diptera</taxon>
        <taxon>Brachycera</taxon>
        <taxon>Stratiomyomorpha</taxon>
        <taxon>Stratiomyidae</taxon>
        <taxon>Hermetiinae</taxon>
        <taxon>Hermetia</taxon>
    </lineage>
</organism>
<dbReference type="InterPro" id="IPR037898">
    <property type="entry name" value="NudC_fam"/>
</dbReference>
<evidence type="ECO:0000313" key="8">
    <source>
        <dbReference type="EMBL" id="CAD7083375.1"/>
    </source>
</evidence>
<evidence type="ECO:0000256" key="5">
    <source>
        <dbReference type="ARBA" id="ARBA00022553"/>
    </source>
</evidence>
<dbReference type="InterPro" id="IPR007052">
    <property type="entry name" value="CS_dom"/>
</dbReference>
<dbReference type="CDD" id="cd06467">
    <property type="entry name" value="p23_NUDC_like"/>
    <property type="match status" value="1"/>
</dbReference>
<comment type="subcellular location">
    <subcellularLocation>
        <location evidence="1">Cytoplasm</location>
    </subcellularLocation>
</comment>